<reference evidence="11 12" key="1">
    <citation type="submission" date="2023-02" db="EMBL/GenBank/DDBJ databases">
        <title>Entomopathogenic bacteria.</title>
        <authorList>
            <person name="Machado R.A."/>
        </authorList>
    </citation>
    <scope>NUCLEOTIDE SEQUENCE [LARGE SCALE GENOMIC DNA]</scope>
    <source>
        <strain evidence="11 12">XENO-7</strain>
    </source>
</reference>
<evidence type="ECO:0000256" key="3">
    <source>
        <dbReference type="ARBA" id="ARBA00020653"/>
    </source>
</evidence>
<keyword evidence="12" id="KW-1185">Reference proteome</keyword>
<sequence length="503" mass="56785">MLNLNEFLAYGEEGYNLVPVWKNIKKTQISPISIYEALANKSYSYLFELSEKHEDKYRATYSIVGLPCHQRIEIKDYSIKVFDENNAPTYITDIPPLDALRQIMTSYRVPKIDQLPNYAGGLFGYFGFETTRLIEPKLQANTRKKTLIDLPDILQIVSQELIVVDHRNDLIYVIVHAKPTESQNFTDANLRINQIISELEKIPYQQQANFSPSTTTDRATWFKDMESHFPQHDFQMAVNKIKEYIKAGDAMQVVLSQAMSRPLKANAIQLYQALTSMTNTPYCYLMNVEDSHVVGASPEMMVSLHQNKLISHPMAGTRHRGMNQQEDDALKAELLADNKEIAEHIMLVDLARNDIGRVAKTGSVTVSNLLSVEYFSHVMHIVSEVSGEKMNGVDEIDVISSTFPAGTLSGAPKIRALEIIHELEPYGRGIYGGCLGYITWNGDINLAITIRTGLLHQGQLYVQAGAGIIDASRAEREWQETIEKNSMMMHAAYQAEQLSLEMV</sequence>
<dbReference type="Pfam" id="PF04715">
    <property type="entry name" value="Anth_synt_I_N"/>
    <property type="match status" value="1"/>
</dbReference>
<evidence type="ECO:0000313" key="12">
    <source>
        <dbReference type="Proteomes" id="UP001214757"/>
    </source>
</evidence>
<evidence type="ECO:0000259" key="9">
    <source>
        <dbReference type="Pfam" id="PF00425"/>
    </source>
</evidence>
<feature type="domain" description="Chorismate-utilising enzyme C-terminal" evidence="9">
    <location>
        <begin position="231"/>
        <end position="484"/>
    </location>
</feature>
<comment type="caution">
    <text evidence="11">The sequence shown here is derived from an EMBL/GenBank/DDBJ whole genome shotgun (WGS) entry which is preliminary data.</text>
</comment>
<dbReference type="InterPro" id="IPR019999">
    <property type="entry name" value="Anth_synth_I-like"/>
</dbReference>
<dbReference type="InterPro" id="IPR015890">
    <property type="entry name" value="Chorismate_C"/>
</dbReference>
<evidence type="ECO:0000259" key="10">
    <source>
        <dbReference type="Pfam" id="PF04715"/>
    </source>
</evidence>
<name>A0ABT5M742_9GAMM</name>
<dbReference type="InterPro" id="IPR006805">
    <property type="entry name" value="Anth_synth_I_N"/>
</dbReference>
<evidence type="ECO:0000256" key="8">
    <source>
        <dbReference type="ARBA" id="ARBA00047683"/>
    </source>
</evidence>
<keyword evidence="6" id="KW-0456">Lyase</keyword>
<dbReference type="InterPro" id="IPR005801">
    <property type="entry name" value="ADC_synthase"/>
</dbReference>
<evidence type="ECO:0000256" key="6">
    <source>
        <dbReference type="ARBA" id="ARBA00023239"/>
    </source>
</evidence>
<comment type="subunit">
    <text evidence="2">Heterotetramer consisting of two non-identical subunits: a beta subunit (TrpG) and a large alpha subunit (TrpE).</text>
</comment>
<accession>A0ABT5M742</accession>
<comment type="cofactor">
    <cofactor evidence="1">
        <name>Mg(2+)</name>
        <dbReference type="ChEBI" id="CHEBI:18420"/>
    </cofactor>
</comment>
<dbReference type="PANTHER" id="PTHR11236">
    <property type="entry name" value="AMINOBENZOATE/ANTHRANILATE SYNTHASE"/>
    <property type="match status" value="1"/>
</dbReference>
<feature type="domain" description="Anthranilate synthase component I N-terminal" evidence="10">
    <location>
        <begin position="28"/>
        <end position="173"/>
    </location>
</feature>
<comment type="catalytic activity">
    <reaction evidence="8">
        <text>chorismate + L-glutamine = anthranilate + pyruvate + L-glutamate + H(+)</text>
        <dbReference type="Rhea" id="RHEA:21732"/>
        <dbReference type="ChEBI" id="CHEBI:15361"/>
        <dbReference type="ChEBI" id="CHEBI:15378"/>
        <dbReference type="ChEBI" id="CHEBI:16567"/>
        <dbReference type="ChEBI" id="CHEBI:29748"/>
        <dbReference type="ChEBI" id="CHEBI:29985"/>
        <dbReference type="ChEBI" id="CHEBI:58359"/>
        <dbReference type="EC" id="4.1.3.27"/>
    </reaction>
</comment>
<evidence type="ECO:0000313" key="11">
    <source>
        <dbReference type="EMBL" id="MDC9622875.1"/>
    </source>
</evidence>
<proteinExistence type="predicted"/>
<dbReference type="EMBL" id="JAQRFO010000035">
    <property type="protein sequence ID" value="MDC9622875.1"/>
    <property type="molecule type" value="Genomic_DNA"/>
</dbReference>
<comment type="function">
    <text evidence="7">Part of a heterotetrameric complex that catalyzes the two-step biosynthesis of anthranilate, an intermediate in the biosynthesis of L-tryptophan. In the first step, the glutamine-binding beta subunit (TrpG) of anthranilate synthase (AS) provides the glutamine amidotransferase activity which generates ammonia as a substrate that, along with chorismate, is used in the second step, catalyzed by the large alpha subunit of AS (TrpE) to produce anthranilate. In the absence of TrpG, TrpE can synthesize anthranilate directly from chorismate and high concentrations of ammonia.</text>
</comment>
<evidence type="ECO:0000256" key="1">
    <source>
        <dbReference type="ARBA" id="ARBA00001946"/>
    </source>
</evidence>
<dbReference type="SUPFAM" id="SSF56322">
    <property type="entry name" value="ADC synthase"/>
    <property type="match status" value="1"/>
</dbReference>
<organism evidence="11 12">
    <name type="scientific">Xenorhabdus aichiensis</name>
    <dbReference type="NCBI Taxonomy" id="3025874"/>
    <lineage>
        <taxon>Bacteria</taxon>
        <taxon>Pseudomonadati</taxon>
        <taxon>Pseudomonadota</taxon>
        <taxon>Gammaproteobacteria</taxon>
        <taxon>Enterobacterales</taxon>
        <taxon>Morganellaceae</taxon>
        <taxon>Xenorhabdus</taxon>
    </lineage>
</organism>
<keyword evidence="5" id="KW-0460">Magnesium</keyword>
<evidence type="ECO:0000256" key="4">
    <source>
        <dbReference type="ARBA" id="ARBA00022723"/>
    </source>
</evidence>
<dbReference type="PRINTS" id="PR00095">
    <property type="entry name" value="ANTSNTHASEI"/>
</dbReference>
<dbReference type="RefSeq" id="WP_273580420.1">
    <property type="nucleotide sequence ID" value="NZ_JAQRFO010000035.1"/>
</dbReference>
<gene>
    <name evidence="11" type="ORF">PSI22_14810</name>
</gene>
<protein>
    <recommendedName>
        <fullName evidence="3">Anthranilate synthase component 1</fullName>
    </recommendedName>
</protein>
<dbReference type="PANTHER" id="PTHR11236:SF48">
    <property type="entry name" value="ISOCHORISMATE SYNTHASE MENF"/>
    <property type="match status" value="1"/>
</dbReference>
<evidence type="ECO:0000256" key="7">
    <source>
        <dbReference type="ARBA" id="ARBA00025634"/>
    </source>
</evidence>
<dbReference type="Pfam" id="PF00425">
    <property type="entry name" value="Chorismate_bind"/>
    <property type="match status" value="1"/>
</dbReference>
<evidence type="ECO:0000256" key="5">
    <source>
        <dbReference type="ARBA" id="ARBA00022842"/>
    </source>
</evidence>
<dbReference type="Gene3D" id="3.60.120.10">
    <property type="entry name" value="Anthranilate synthase"/>
    <property type="match status" value="1"/>
</dbReference>
<keyword evidence="4" id="KW-0479">Metal-binding</keyword>
<dbReference type="Proteomes" id="UP001214757">
    <property type="component" value="Unassembled WGS sequence"/>
</dbReference>
<evidence type="ECO:0000256" key="2">
    <source>
        <dbReference type="ARBA" id="ARBA00011575"/>
    </source>
</evidence>